<feature type="active site" description="Proton acceptor" evidence="2">
    <location>
        <position position="206"/>
    </location>
</feature>
<name>A0A9W7BN75_9STRA</name>
<feature type="transmembrane region" description="Helical" evidence="3">
    <location>
        <begin position="413"/>
        <end position="439"/>
    </location>
</feature>
<feature type="short sequence motif" description="DGA/G" evidence="2">
    <location>
        <begin position="206"/>
        <end position="208"/>
    </location>
</feature>
<dbReference type="Pfam" id="PF01734">
    <property type="entry name" value="Patatin"/>
    <property type="match status" value="1"/>
</dbReference>
<comment type="caution">
    <text evidence="6">The sequence shown here is derived from an EMBL/GenBank/DDBJ whole genome shotgun (WGS) entry which is preliminary data.</text>
</comment>
<dbReference type="Gene3D" id="3.40.1090.10">
    <property type="entry name" value="Cytosolic phospholipase A2 catalytic domain"/>
    <property type="match status" value="2"/>
</dbReference>
<dbReference type="InterPro" id="IPR052580">
    <property type="entry name" value="Lipid_Hydrolase"/>
</dbReference>
<keyword evidence="2" id="KW-0442">Lipid degradation</keyword>
<evidence type="ECO:0000256" key="4">
    <source>
        <dbReference type="SAM" id="SignalP"/>
    </source>
</evidence>
<keyword evidence="3" id="KW-0812">Transmembrane</keyword>
<dbReference type="GO" id="GO:0016042">
    <property type="term" value="P:lipid catabolic process"/>
    <property type="evidence" value="ECO:0007669"/>
    <property type="project" value="UniProtKB-UniRule"/>
</dbReference>
<evidence type="ECO:0000256" key="2">
    <source>
        <dbReference type="PROSITE-ProRule" id="PRU01161"/>
    </source>
</evidence>
<accession>A0A9W7BN75</accession>
<proteinExistence type="predicted"/>
<organism evidence="6 7">
    <name type="scientific">Triparma strigata</name>
    <dbReference type="NCBI Taxonomy" id="1606541"/>
    <lineage>
        <taxon>Eukaryota</taxon>
        <taxon>Sar</taxon>
        <taxon>Stramenopiles</taxon>
        <taxon>Ochrophyta</taxon>
        <taxon>Bolidophyceae</taxon>
        <taxon>Parmales</taxon>
        <taxon>Triparmaceae</taxon>
        <taxon>Triparma</taxon>
    </lineage>
</organism>
<dbReference type="AlphaFoldDB" id="A0A9W7BN75"/>
<dbReference type="Proteomes" id="UP001165085">
    <property type="component" value="Unassembled WGS sequence"/>
</dbReference>
<dbReference type="PROSITE" id="PS51635">
    <property type="entry name" value="PNPLA"/>
    <property type="match status" value="1"/>
</dbReference>
<dbReference type="EMBL" id="BRXY01000379">
    <property type="protein sequence ID" value="GMH91005.1"/>
    <property type="molecule type" value="Genomic_DNA"/>
</dbReference>
<keyword evidence="3" id="KW-1133">Transmembrane helix</keyword>
<dbReference type="OrthoDB" id="412240at2759"/>
<reference evidence="7" key="1">
    <citation type="journal article" date="2023" name="Commun. Biol.">
        <title>Genome analysis of Parmales, the sister group of diatoms, reveals the evolutionary specialization of diatoms from phago-mixotrophs to photoautotrophs.</title>
        <authorList>
            <person name="Ban H."/>
            <person name="Sato S."/>
            <person name="Yoshikawa S."/>
            <person name="Yamada K."/>
            <person name="Nakamura Y."/>
            <person name="Ichinomiya M."/>
            <person name="Sato N."/>
            <person name="Blanc-Mathieu R."/>
            <person name="Endo H."/>
            <person name="Kuwata A."/>
            <person name="Ogata H."/>
        </authorList>
    </citation>
    <scope>NUCLEOTIDE SEQUENCE [LARGE SCALE GENOMIC DNA]</scope>
    <source>
        <strain evidence="7">NIES 3701</strain>
    </source>
</reference>
<keyword evidence="1 2" id="KW-0443">Lipid metabolism</keyword>
<dbReference type="CDD" id="cd07207">
    <property type="entry name" value="Pat_ExoU_VipD_like"/>
    <property type="match status" value="1"/>
</dbReference>
<dbReference type="InterPro" id="IPR002641">
    <property type="entry name" value="PNPLA_dom"/>
</dbReference>
<evidence type="ECO:0000313" key="7">
    <source>
        <dbReference type="Proteomes" id="UP001165085"/>
    </source>
</evidence>
<feature type="short sequence motif" description="GXGXXG" evidence="2">
    <location>
        <begin position="37"/>
        <end position="42"/>
    </location>
</feature>
<keyword evidence="7" id="KW-1185">Reference proteome</keyword>
<feature type="chain" id="PRO_5040839320" description="PNPLA domain-containing protein" evidence="4">
    <location>
        <begin position="20"/>
        <end position="447"/>
    </location>
</feature>
<feature type="domain" description="PNPLA" evidence="5">
    <location>
        <begin position="33"/>
        <end position="219"/>
    </location>
</feature>
<dbReference type="GO" id="GO:0016787">
    <property type="term" value="F:hydrolase activity"/>
    <property type="evidence" value="ECO:0007669"/>
    <property type="project" value="UniProtKB-UniRule"/>
</dbReference>
<evidence type="ECO:0000256" key="3">
    <source>
        <dbReference type="SAM" id="Phobius"/>
    </source>
</evidence>
<dbReference type="PANTHER" id="PTHR46394:SF1">
    <property type="entry name" value="PNPLA DOMAIN-CONTAINING PROTEIN"/>
    <property type="match status" value="1"/>
</dbReference>
<keyword evidence="3" id="KW-0472">Membrane</keyword>
<sequence length="447" mass="48330">MKSLLLLLLLLLSISGAISHTDIVCAAPPYKKLVLEGGGVKGIAYGGCIAALAEAGLLSEINGVAGSSAGSQAAVMVAAGYTGQEIISELLDLDFTMFLSDGSWNPISDVNEFMKNYGWFSGETVTGELDKKLQRKTNLTNTTMAQLHKHTGKELRVTAVDVITKKLVYIDHISFPDMPVAQAVRASSSIPYFFRPVRYNNYLLVDGGCIRNLPHDAFPAVGVEGGGSMLALSMRGEPEESVVENIVDFSSALAETVLFGPSSANGLPPLDDDEAIDVIQVDYGDVSVVDFYLSDVAKVELLERGYNSVNDRLLECNHPGAKPGLPDWLTHLKLKTLSEEAMAKLETQPPSADYSKHFNNLYSTLETYATQYKECIDENGVAYGSCGVKVFREGSLFEMLGELWAVVRNDRGLLSLFVLLLAANAFIITLAVIGFGSYFGNKKKKIA</sequence>
<gene>
    <name evidence="6" type="ORF">TrST_g6871</name>
</gene>
<evidence type="ECO:0000313" key="6">
    <source>
        <dbReference type="EMBL" id="GMH91005.1"/>
    </source>
</evidence>
<evidence type="ECO:0000256" key="1">
    <source>
        <dbReference type="ARBA" id="ARBA00023098"/>
    </source>
</evidence>
<protein>
    <recommendedName>
        <fullName evidence="5">PNPLA domain-containing protein</fullName>
    </recommendedName>
</protein>
<keyword evidence="2" id="KW-0378">Hydrolase</keyword>
<dbReference type="PANTHER" id="PTHR46394">
    <property type="entry name" value="ANNEXIN"/>
    <property type="match status" value="1"/>
</dbReference>
<evidence type="ECO:0000259" key="5">
    <source>
        <dbReference type="PROSITE" id="PS51635"/>
    </source>
</evidence>
<feature type="active site" description="Nucleophile" evidence="2">
    <location>
        <position position="68"/>
    </location>
</feature>
<feature type="short sequence motif" description="GXSXG" evidence="2">
    <location>
        <begin position="66"/>
        <end position="70"/>
    </location>
</feature>
<dbReference type="InterPro" id="IPR016035">
    <property type="entry name" value="Acyl_Trfase/lysoPLipase"/>
</dbReference>
<dbReference type="SUPFAM" id="SSF52151">
    <property type="entry name" value="FabD/lysophospholipase-like"/>
    <property type="match status" value="1"/>
</dbReference>
<keyword evidence="4" id="KW-0732">Signal</keyword>
<feature type="signal peptide" evidence="4">
    <location>
        <begin position="1"/>
        <end position="19"/>
    </location>
</feature>